<organism evidence="1 2">
    <name type="scientific">Veronia nyctiphanis</name>
    <dbReference type="NCBI Taxonomy" id="1278244"/>
    <lineage>
        <taxon>Bacteria</taxon>
        <taxon>Pseudomonadati</taxon>
        <taxon>Pseudomonadota</taxon>
        <taxon>Gammaproteobacteria</taxon>
        <taxon>Vibrionales</taxon>
        <taxon>Vibrionaceae</taxon>
        <taxon>Veronia</taxon>
    </lineage>
</organism>
<keyword evidence="2" id="KW-1185">Reference proteome</keyword>
<comment type="caution">
    <text evidence="1">The sequence shown here is derived from an EMBL/GenBank/DDBJ whole genome shotgun (WGS) entry which is preliminary data.</text>
</comment>
<dbReference type="Pfam" id="PF06188">
    <property type="entry name" value="HrpE"/>
    <property type="match status" value="1"/>
</dbReference>
<accession>A0A4Q0YP62</accession>
<evidence type="ECO:0000313" key="1">
    <source>
        <dbReference type="EMBL" id="RXJ72275.1"/>
    </source>
</evidence>
<dbReference type="OrthoDB" id="6629448at2"/>
<sequence length="203" mass="22347">MSSAFVSKSIHIDESVYPLSAGISVIKSEELIKLDTLATLESKAVKKVKTYASKLVDEHVKAAQADIQQQIEQGWQHINQWQADTLALRESYLANLEHSVVDIVNSVVGQLLNEATDQQKVASLVRQLAECKTAPAQGKLHCNPSRANAVRAALSSQRLMWEIASDPSLDVDALRLTSPNGEFTIDWQQAVELLFIDQSKLGL</sequence>
<protein>
    <submittedName>
        <fullName evidence="1">Uncharacterized protein</fullName>
    </submittedName>
</protein>
<gene>
    <name evidence="1" type="ORF">CS022_17165</name>
</gene>
<dbReference type="AlphaFoldDB" id="A0A4Q0YP62"/>
<name>A0A4Q0YP62_9GAMM</name>
<evidence type="ECO:0000313" key="2">
    <source>
        <dbReference type="Proteomes" id="UP000290287"/>
    </source>
</evidence>
<proteinExistence type="predicted"/>
<dbReference type="Proteomes" id="UP000290287">
    <property type="component" value="Unassembled WGS sequence"/>
</dbReference>
<reference evidence="1 2" key="1">
    <citation type="submission" date="2017-10" db="EMBL/GenBank/DDBJ databases">
        <title>Nyctiphanis sp. nov., isolated from the stomach of the euphausiid Nyctiphanes simplex (Hansen, 1911) in the Gulf of California.</title>
        <authorList>
            <person name="Gomez-Gil B."/>
            <person name="Aguilar-Mendez M."/>
            <person name="Lopez-Cortes A."/>
            <person name="Gomez-Gutierrez J."/>
            <person name="Roque A."/>
            <person name="Lang E."/>
            <person name="Gonzalez-Castillo A."/>
        </authorList>
    </citation>
    <scope>NUCLEOTIDE SEQUENCE [LARGE SCALE GENOMIC DNA]</scope>
    <source>
        <strain evidence="1 2">CAIM 600</strain>
    </source>
</reference>
<dbReference type="EMBL" id="PEIB01000024">
    <property type="protein sequence ID" value="RXJ72275.1"/>
    <property type="molecule type" value="Genomic_DNA"/>
</dbReference>
<dbReference type="RefSeq" id="WP_129123294.1">
    <property type="nucleotide sequence ID" value="NZ_PEIB01000024.1"/>
</dbReference>
<dbReference type="InterPro" id="IPR009335">
    <property type="entry name" value="T3SS_HrpE/ATPase_suE"/>
</dbReference>